<keyword evidence="9" id="KW-1133">Transmembrane helix</keyword>
<organism evidence="11 12">
    <name type="scientific">Streptosporangium pseudovulgare</name>
    <dbReference type="NCBI Taxonomy" id="35765"/>
    <lineage>
        <taxon>Bacteria</taxon>
        <taxon>Bacillati</taxon>
        <taxon>Actinomycetota</taxon>
        <taxon>Actinomycetes</taxon>
        <taxon>Streptosporangiales</taxon>
        <taxon>Streptosporangiaceae</taxon>
        <taxon>Streptosporangium</taxon>
    </lineage>
</organism>
<keyword evidence="12" id="KW-1185">Reference proteome</keyword>
<feature type="transmembrane region" description="Helical" evidence="9">
    <location>
        <begin position="222"/>
        <end position="242"/>
    </location>
</feature>
<keyword evidence="7" id="KW-0067">ATP-binding</keyword>
<feature type="transmembrane region" description="Helical" evidence="9">
    <location>
        <begin position="181"/>
        <end position="202"/>
    </location>
</feature>
<keyword evidence="9" id="KW-0812">Transmembrane</keyword>
<dbReference type="SUPFAM" id="SSF55781">
    <property type="entry name" value="GAF domain-like"/>
    <property type="match status" value="1"/>
</dbReference>
<evidence type="ECO:0000313" key="12">
    <source>
        <dbReference type="Proteomes" id="UP000611554"/>
    </source>
</evidence>
<dbReference type="InterPro" id="IPR050482">
    <property type="entry name" value="Sensor_HK_TwoCompSys"/>
</dbReference>
<protein>
    <recommendedName>
        <fullName evidence="2">histidine kinase</fullName>
        <ecNumber evidence="2">2.7.13.3</ecNumber>
    </recommendedName>
</protein>
<dbReference type="EC" id="2.7.13.3" evidence="2"/>
<accession>A0ABQ2R2T7</accession>
<keyword evidence="3" id="KW-0597">Phosphoprotein</keyword>
<evidence type="ECO:0000256" key="1">
    <source>
        <dbReference type="ARBA" id="ARBA00000085"/>
    </source>
</evidence>
<dbReference type="CDD" id="cd16917">
    <property type="entry name" value="HATPase_UhpB-NarQ-NarX-like"/>
    <property type="match status" value="1"/>
</dbReference>
<evidence type="ECO:0000256" key="7">
    <source>
        <dbReference type="ARBA" id="ARBA00022840"/>
    </source>
</evidence>
<dbReference type="InterPro" id="IPR029016">
    <property type="entry name" value="GAF-like_dom_sf"/>
</dbReference>
<keyword evidence="8" id="KW-0902">Two-component regulatory system</keyword>
<dbReference type="Gene3D" id="3.30.565.10">
    <property type="entry name" value="Histidine kinase-like ATPase, C-terminal domain"/>
    <property type="match status" value="1"/>
</dbReference>
<evidence type="ECO:0000256" key="4">
    <source>
        <dbReference type="ARBA" id="ARBA00022679"/>
    </source>
</evidence>
<reference evidence="12" key="1">
    <citation type="journal article" date="2019" name="Int. J. Syst. Evol. Microbiol.">
        <title>The Global Catalogue of Microorganisms (GCM) 10K type strain sequencing project: providing services to taxonomists for standard genome sequencing and annotation.</title>
        <authorList>
            <consortium name="The Broad Institute Genomics Platform"/>
            <consortium name="The Broad Institute Genome Sequencing Center for Infectious Disease"/>
            <person name="Wu L."/>
            <person name="Ma J."/>
        </authorList>
    </citation>
    <scope>NUCLEOTIDE SEQUENCE [LARGE SCALE GENOMIC DNA]</scope>
    <source>
        <strain evidence="12">JCM 3115</strain>
    </source>
</reference>
<dbReference type="Pfam" id="PF02518">
    <property type="entry name" value="HATPase_c"/>
    <property type="match status" value="1"/>
</dbReference>
<dbReference type="PANTHER" id="PTHR24421">
    <property type="entry name" value="NITRATE/NITRITE SENSOR PROTEIN NARX-RELATED"/>
    <property type="match status" value="1"/>
</dbReference>
<dbReference type="InterPro" id="IPR036890">
    <property type="entry name" value="HATPase_C_sf"/>
</dbReference>
<dbReference type="EMBL" id="BMQJ01000009">
    <property type="protein sequence ID" value="GGQ05063.1"/>
    <property type="molecule type" value="Genomic_DNA"/>
</dbReference>
<evidence type="ECO:0000256" key="5">
    <source>
        <dbReference type="ARBA" id="ARBA00022741"/>
    </source>
</evidence>
<sequence length="671" mass="69593">MSGVTVTTGRAVRQPPGALLTLAAAVVMTAAGGSLSLAAGTALDWALVGNVGHSLLLGGAGWWLSRSRGGRPVGWLLLGTGTAGALGVLAEGSAAAGFHAGVPGWQVAAWLALWLWPLYVVPLFTVLPSIFPDGRAPSGNWRWASWLGAGASVLTAVAAAVEPGPLPAGEDAGPPNPLAIAAGGTLMTTAGLVVVAAVLSSLASLGVRWHRAGSAQRQQMKFLWYAMVLVLAIELLGGLMPYHVAQAGYFLIPFLLVGAIALSVRRYRLYDIDLVIRRTVVFAVLTAVVSAIYLGIVSVLGMAVGPSPGLALIASAAVAGFAEPVRRRLQRAVSRLLFGQREEPLEALAGLRQQLRAVADPSEMPATTANAVARALRAEYVSVQLLADGEYGEVARVGVSGVEPSVDVPLEWRGELVGTLTVGPRAPGEAYSRSDLALLNELAYAIGSALHAVRLAEDLRTAQEQAVHAIADERRRLRQDLHDGLGPLLSGIGLAVDGVRRTLSTDSPVAGELRVIADQARSAATEVRRIIDALPSAAVADLGLTAAIADHLERCAELPGAPLITYHADVDEARVPPAVADAAYFVLLEAVANVLRHADAVACTVTLSTGGGRLVVQVDDDGAGIGERYVAGVGTASMRRRVSELGGRFELRPRDTEGTTVRAGFPMEGGG</sequence>
<dbReference type="PANTHER" id="PTHR24421:SF10">
    <property type="entry name" value="NITRATE_NITRITE SENSOR PROTEIN NARQ"/>
    <property type="match status" value="1"/>
</dbReference>
<feature type="transmembrane region" description="Helical" evidence="9">
    <location>
        <begin position="107"/>
        <end position="131"/>
    </location>
</feature>
<evidence type="ECO:0000256" key="3">
    <source>
        <dbReference type="ARBA" id="ARBA00022553"/>
    </source>
</evidence>
<dbReference type="SUPFAM" id="SSF55874">
    <property type="entry name" value="ATPase domain of HSP90 chaperone/DNA topoisomerase II/histidine kinase"/>
    <property type="match status" value="1"/>
</dbReference>
<gene>
    <name evidence="11" type="ORF">GCM10010140_39060</name>
</gene>
<name>A0ABQ2R2T7_9ACTN</name>
<dbReference type="Gene3D" id="3.30.450.40">
    <property type="match status" value="1"/>
</dbReference>
<dbReference type="Pfam" id="PF01590">
    <property type="entry name" value="GAF"/>
    <property type="match status" value="1"/>
</dbReference>
<feature type="transmembrane region" description="Helical" evidence="9">
    <location>
        <begin position="76"/>
        <end position="101"/>
    </location>
</feature>
<evidence type="ECO:0000259" key="10">
    <source>
        <dbReference type="SMART" id="SM00387"/>
    </source>
</evidence>
<proteinExistence type="predicted"/>
<dbReference type="InterPro" id="IPR011712">
    <property type="entry name" value="Sig_transdc_His_kin_sub3_dim/P"/>
</dbReference>
<dbReference type="InterPro" id="IPR003018">
    <property type="entry name" value="GAF"/>
</dbReference>
<keyword evidence="6" id="KW-0418">Kinase</keyword>
<dbReference type="RefSeq" id="WP_189247901.1">
    <property type="nucleotide sequence ID" value="NZ_BMQJ01000009.1"/>
</dbReference>
<keyword evidence="9" id="KW-0472">Membrane</keyword>
<keyword evidence="4" id="KW-0808">Transferase</keyword>
<dbReference type="Pfam" id="PF07730">
    <property type="entry name" value="HisKA_3"/>
    <property type="match status" value="1"/>
</dbReference>
<feature type="transmembrane region" description="Helical" evidence="9">
    <location>
        <begin position="248"/>
        <end position="267"/>
    </location>
</feature>
<keyword evidence="5" id="KW-0547">Nucleotide-binding</keyword>
<dbReference type="InterPro" id="IPR003594">
    <property type="entry name" value="HATPase_dom"/>
</dbReference>
<evidence type="ECO:0000256" key="8">
    <source>
        <dbReference type="ARBA" id="ARBA00023012"/>
    </source>
</evidence>
<dbReference type="Proteomes" id="UP000611554">
    <property type="component" value="Unassembled WGS sequence"/>
</dbReference>
<evidence type="ECO:0000256" key="2">
    <source>
        <dbReference type="ARBA" id="ARBA00012438"/>
    </source>
</evidence>
<feature type="transmembrane region" description="Helical" evidence="9">
    <location>
        <begin position="45"/>
        <end position="64"/>
    </location>
</feature>
<comment type="catalytic activity">
    <reaction evidence="1">
        <text>ATP + protein L-histidine = ADP + protein N-phospho-L-histidine.</text>
        <dbReference type="EC" id="2.7.13.3"/>
    </reaction>
</comment>
<dbReference type="Gene3D" id="1.20.5.1930">
    <property type="match status" value="1"/>
</dbReference>
<evidence type="ECO:0000256" key="9">
    <source>
        <dbReference type="SAM" id="Phobius"/>
    </source>
</evidence>
<dbReference type="SMART" id="SM00387">
    <property type="entry name" value="HATPase_c"/>
    <property type="match status" value="1"/>
</dbReference>
<evidence type="ECO:0000313" key="11">
    <source>
        <dbReference type="EMBL" id="GGQ05063.1"/>
    </source>
</evidence>
<evidence type="ECO:0000256" key="6">
    <source>
        <dbReference type="ARBA" id="ARBA00022777"/>
    </source>
</evidence>
<comment type="caution">
    <text evidence="11">The sequence shown here is derived from an EMBL/GenBank/DDBJ whole genome shotgun (WGS) entry which is preliminary data.</text>
</comment>
<feature type="domain" description="Histidine kinase/HSP90-like ATPase" evidence="10">
    <location>
        <begin position="578"/>
        <end position="669"/>
    </location>
</feature>
<feature type="transmembrane region" description="Helical" evidence="9">
    <location>
        <begin position="18"/>
        <end position="39"/>
    </location>
</feature>
<feature type="transmembrane region" description="Helical" evidence="9">
    <location>
        <begin position="143"/>
        <end position="161"/>
    </location>
</feature>
<feature type="transmembrane region" description="Helical" evidence="9">
    <location>
        <begin position="279"/>
        <end position="303"/>
    </location>
</feature>